<keyword evidence="3" id="KW-1185">Reference proteome</keyword>
<evidence type="ECO:0000313" key="2">
    <source>
        <dbReference type="EMBL" id="GAA4086262.1"/>
    </source>
</evidence>
<dbReference type="EMBL" id="BAABCV010000001">
    <property type="protein sequence ID" value="GAA4086262.1"/>
    <property type="molecule type" value="Genomic_DNA"/>
</dbReference>
<proteinExistence type="predicted"/>
<accession>A0ABP7WDH8</accession>
<comment type="caution">
    <text evidence="2">The sequence shown here is derived from an EMBL/GenBank/DDBJ whole genome shotgun (WGS) entry which is preliminary data.</text>
</comment>
<reference evidence="3" key="1">
    <citation type="journal article" date="2019" name="Int. J. Syst. Evol. Microbiol.">
        <title>The Global Catalogue of Microorganisms (GCM) 10K type strain sequencing project: providing services to taxonomists for standard genome sequencing and annotation.</title>
        <authorList>
            <consortium name="The Broad Institute Genomics Platform"/>
            <consortium name="The Broad Institute Genome Sequencing Center for Infectious Disease"/>
            <person name="Wu L."/>
            <person name="Ma J."/>
        </authorList>
    </citation>
    <scope>NUCLEOTIDE SEQUENCE [LARGE SCALE GENOMIC DNA]</scope>
    <source>
        <strain evidence="3">JCM 17085</strain>
    </source>
</reference>
<keyword evidence="1" id="KW-1133">Transmembrane helix</keyword>
<name>A0ABP7WDH8_9SPHI</name>
<gene>
    <name evidence="2" type="ORF">GCM10022392_03990</name>
</gene>
<dbReference type="Proteomes" id="UP001500841">
    <property type="component" value="Unassembled WGS sequence"/>
</dbReference>
<evidence type="ECO:0008006" key="4">
    <source>
        <dbReference type="Google" id="ProtNLM"/>
    </source>
</evidence>
<organism evidence="2 3">
    <name type="scientific">Mucilaginibacter panaciglaebae</name>
    <dbReference type="NCBI Taxonomy" id="502331"/>
    <lineage>
        <taxon>Bacteria</taxon>
        <taxon>Pseudomonadati</taxon>
        <taxon>Bacteroidota</taxon>
        <taxon>Sphingobacteriia</taxon>
        <taxon>Sphingobacteriales</taxon>
        <taxon>Sphingobacteriaceae</taxon>
        <taxon>Mucilaginibacter</taxon>
    </lineage>
</organism>
<keyword evidence="1" id="KW-0472">Membrane</keyword>
<feature type="transmembrane region" description="Helical" evidence="1">
    <location>
        <begin position="54"/>
        <end position="76"/>
    </location>
</feature>
<sequence>MLSFCRIMVSFTGACDLEIHGMLSLIIFFTVMIKQTTARFVKSIAVKTKKLKQSSTLLFCNIFYAVADFSACYFNARFSNFNRHSLRIHLTTSY</sequence>
<evidence type="ECO:0000313" key="3">
    <source>
        <dbReference type="Proteomes" id="UP001500841"/>
    </source>
</evidence>
<keyword evidence="1" id="KW-0812">Transmembrane</keyword>
<evidence type="ECO:0000256" key="1">
    <source>
        <dbReference type="SAM" id="Phobius"/>
    </source>
</evidence>
<protein>
    <recommendedName>
        <fullName evidence="4">Secreted protein</fullName>
    </recommendedName>
</protein>
<feature type="transmembrane region" description="Helical" evidence="1">
    <location>
        <begin position="6"/>
        <end position="33"/>
    </location>
</feature>